<evidence type="ECO:0000313" key="2">
    <source>
        <dbReference type="EMBL" id="AKH42968.1"/>
    </source>
</evidence>
<reference evidence="2" key="1">
    <citation type="submission" date="2015-05" db="EMBL/GenBank/DDBJ databases">
        <title>The complete genome of Altererythrobacter atlanticus strain 26DY36.</title>
        <authorList>
            <person name="Wu Y.-H."/>
            <person name="Cheng H."/>
            <person name="Wu X.-W."/>
        </authorList>
    </citation>
    <scope>NUCLEOTIDE SEQUENCE [LARGE SCALE GENOMIC DNA]</scope>
    <source>
        <strain evidence="2">26DY36</strain>
    </source>
</reference>
<evidence type="ECO:0000313" key="3">
    <source>
        <dbReference type="Proteomes" id="UP000034392"/>
    </source>
</evidence>
<feature type="active site" description="Nucleophile" evidence="1">
    <location>
        <position position="106"/>
    </location>
</feature>
<organism evidence="2 3">
    <name type="scientific">Croceibacterium atlanticum</name>
    <dbReference type="NCBI Taxonomy" id="1267766"/>
    <lineage>
        <taxon>Bacteria</taxon>
        <taxon>Pseudomonadati</taxon>
        <taxon>Pseudomonadota</taxon>
        <taxon>Alphaproteobacteria</taxon>
        <taxon>Sphingomonadales</taxon>
        <taxon>Erythrobacteraceae</taxon>
        <taxon>Croceibacterium</taxon>
    </lineage>
</organism>
<feature type="active site" description="Proton acceptor" evidence="1">
    <location>
        <position position="250"/>
    </location>
</feature>
<dbReference type="PROSITE" id="PS51635">
    <property type="entry name" value="PNPLA"/>
    <property type="match status" value="1"/>
</dbReference>
<accession>A0A0F7KR64</accession>
<protein>
    <submittedName>
        <fullName evidence="2">Patatin-like phospholipase</fullName>
    </submittedName>
</protein>
<sequence>MMRSPIGPLLLAFALVLSGCATAERTPFTESEILSAQIPDMENVRYWMDEPGLGARLVPPTAEPGIPITELVLSGGGDRGAYGAGFLSGWSETGERPQFTIVTGVSTGALIATFAFLGPQYDPHLAAAYTEIEPEDVYSVRFPLAIPFSNSAASTEPLAELIASYATNQVIDLVAAEQAKGRRLYVTTTSFDAARGVVWDMGAIAASNAPGRYRLFRQVLLASSSVPTVFPPVPIETRVNGRIIREWHVDGGSSGGLFAIPLRPEAGAERQIFVLVNERLSGDFQLVESSILQIARRASELGVQKDLRTQAEVAFRNARDNGTLYRLSFIGDDFVEENHDYFAQDFMRELFAYGKERGRQAAWVNSVPRGTGGRIMRGERPVSTGSE</sequence>
<feature type="short sequence motif" description="GXGXXG" evidence="1">
    <location>
        <begin position="75"/>
        <end position="80"/>
    </location>
</feature>
<dbReference type="STRING" id="1267766.WYH_01933"/>
<feature type="short sequence motif" description="DGA/G" evidence="1">
    <location>
        <begin position="250"/>
        <end position="252"/>
    </location>
</feature>
<name>A0A0F7KR64_9SPHN</name>
<dbReference type="SUPFAM" id="SSF52151">
    <property type="entry name" value="FabD/lysophospholipase-like"/>
    <property type="match status" value="1"/>
</dbReference>
<feature type="short sequence motif" description="GXSXG" evidence="1">
    <location>
        <begin position="104"/>
        <end position="108"/>
    </location>
</feature>
<evidence type="ECO:0000256" key="1">
    <source>
        <dbReference type="PROSITE-ProRule" id="PRU01161"/>
    </source>
</evidence>
<proteinExistence type="predicted"/>
<dbReference type="KEGG" id="aay:WYH_01933"/>
<dbReference type="InterPro" id="IPR016035">
    <property type="entry name" value="Acyl_Trfase/lysoPLipase"/>
</dbReference>
<keyword evidence="1" id="KW-0378">Hydrolase</keyword>
<dbReference type="PROSITE" id="PS51257">
    <property type="entry name" value="PROKAR_LIPOPROTEIN"/>
    <property type="match status" value="1"/>
</dbReference>
<dbReference type="PATRIC" id="fig|1267766.3.peg.1955"/>
<dbReference type="GO" id="GO:0016787">
    <property type="term" value="F:hydrolase activity"/>
    <property type="evidence" value="ECO:0007669"/>
    <property type="project" value="UniProtKB-UniRule"/>
</dbReference>
<dbReference type="InterPro" id="IPR002641">
    <property type="entry name" value="PNPLA_dom"/>
</dbReference>
<dbReference type="RefSeq" id="WP_046903639.1">
    <property type="nucleotide sequence ID" value="NZ_CP011452.2"/>
</dbReference>
<dbReference type="Gene3D" id="3.40.1090.10">
    <property type="entry name" value="Cytosolic phospholipase A2 catalytic domain"/>
    <property type="match status" value="1"/>
</dbReference>
<keyword evidence="1" id="KW-0443">Lipid metabolism</keyword>
<dbReference type="AlphaFoldDB" id="A0A0F7KR64"/>
<dbReference type="EMBL" id="CP011452">
    <property type="protein sequence ID" value="AKH42968.1"/>
    <property type="molecule type" value="Genomic_DNA"/>
</dbReference>
<dbReference type="GO" id="GO:0016042">
    <property type="term" value="P:lipid catabolic process"/>
    <property type="evidence" value="ECO:0007669"/>
    <property type="project" value="UniProtKB-UniRule"/>
</dbReference>
<dbReference type="Proteomes" id="UP000034392">
    <property type="component" value="Chromosome"/>
</dbReference>
<keyword evidence="3" id="KW-1185">Reference proteome</keyword>
<dbReference type="Pfam" id="PF01734">
    <property type="entry name" value="Patatin"/>
    <property type="match status" value="1"/>
</dbReference>
<gene>
    <name evidence="2" type="ORF">WYH_01933</name>
</gene>
<keyword evidence="1" id="KW-0442">Lipid degradation</keyword>